<reference evidence="5 6" key="1">
    <citation type="submission" date="2016-05" db="EMBL/GenBank/DDBJ databases">
        <title>Genomic Taxonomy of the Vibrionaceae.</title>
        <authorList>
            <person name="Gomez-Gil B."/>
            <person name="Enciso-Ibarra J."/>
        </authorList>
    </citation>
    <scope>NUCLEOTIDE SEQUENCE [LARGE SCALE GENOMIC DNA]</scope>
    <source>
        <strain evidence="5 6">CAIM 1920</strain>
    </source>
</reference>
<evidence type="ECO:0000313" key="5">
    <source>
        <dbReference type="EMBL" id="ODA35717.1"/>
    </source>
</evidence>
<dbReference type="Pfam" id="PF03575">
    <property type="entry name" value="Peptidase_S51"/>
    <property type="match status" value="1"/>
</dbReference>
<dbReference type="GO" id="GO:0008236">
    <property type="term" value="F:serine-type peptidase activity"/>
    <property type="evidence" value="ECO:0007669"/>
    <property type="project" value="UniProtKB-KW"/>
</dbReference>
<sequence length="208" mass="22956">MYLALTSDHSTPHGKAAIQSVISDALSDQTVFSVTYFASQPDPGLFFFNSVELFYRALGAVHVHYVDSNTSQIDIEQALNASLIHLSGGDTFAFLSWLQERSLLDTLNRLARDGKPFVGVSAGAMLMTPSIESAPLCGDKNEVGIQNLFALDLAPFLFVPHAEKNQQEIERVFQLLSQKRHQVVLCTDDDALVIKNDEVIEFGTPLWV</sequence>
<organism evidence="5 6">
    <name type="scientific">Veronia pacifica</name>
    <dbReference type="NCBI Taxonomy" id="1080227"/>
    <lineage>
        <taxon>Bacteria</taxon>
        <taxon>Pseudomonadati</taxon>
        <taxon>Pseudomonadota</taxon>
        <taxon>Gammaproteobacteria</taxon>
        <taxon>Vibrionales</taxon>
        <taxon>Vibrionaceae</taxon>
        <taxon>Veronia</taxon>
    </lineage>
</organism>
<keyword evidence="6" id="KW-1185">Reference proteome</keyword>
<comment type="caution">
    <text evidence="5">The sequence shown here is derived from an EMBL/GenBank/DDBJ whole genome shotgun (WGS) entry which is preliminary data.</text>
</comment>
<dbReference type="PANTHER" id="PTHR20842">
    <property type="entry name" value="PROTEASE S51 ALPHA-ASPARTYL DIPEPTIDASE"/>
    <property type="match status" value="1"/>
</dbReference>
<dbReference type="Proteomes" id="UP000094936">
    <property type="component" value="Unassembled WGS sequence"/>
</dbReference>
<dbReference type="OrthoDB" id="3373764at2"/>
<evidence type="ECO:0000313" key="6">
    <source>
        <dbReference type="Proteomes" id="UP000094936"/>
    </source>
</evidence>
<evidence type="ECO:0000256" key="2">
    <source>
        <dbReference type="ARBA" id="ARBA00022670"/>
    </source>
</evidence>
<evidence type="ECO:0008006" key="7">
    <source>
        <dbReference type="Google" id="ProtNLM"/>
    </source>
</evidence>
<dbReference type="PANTHER" id="PTHR20842:SF0">
    <property type="entry name" value="ALPHA-ASPARTYL DIPEPTIDASE"/>
    <property type="match status" value="1"/>
</dbReference>
<dbReference type="RefSeq" id="WP_068899304.1">
    <property type="nucleotide sequence ID" value="NZ_JBHUIF010000020.1"/>
</dbReference>
<gene>
    <name evidence="5" type="ORF">A8L45_03675</name>
</gene>
<evidence type="ECO:0000256" key="3">
    <source>
        <dbReference type="ARBA" id="ARBA00022801"/>
    </source>
</evidence>
<keyword evidence="4" id="KW-0720">Serine protease</keyword>
<keyword evidence="2" id="KW-0645">Protease</keyword>
<protein>
    <recommendedName>
        <fullName evidence="7">Peptidase S51</fullName>
    </recommendedName>
</protein>
<evidence type="ECO:0000256" key="1">
    <source>
        <dbReference type="ARBA" id="ARBA00006534"/>
    </source>
</evidence>
<comment type="similarity">
    <text evidence="1">Belongs to the peptidase S51 family.</text>
</comment>
<proteinExistence type="inferred from homology"/>
<dbReference type="Gene3D" id="3.40.50.880">
    <property type="match status" value="1"/>
</dbReference>
<accession>A0A1C3ER56</accession>
<evidence type="ECO:0000256" key="4">
    <source>
        <dbReference type="ARBA" id="ARBA00022825"/>
    </source>
</evidence>
<dbReference type="InterPro" id="IPR029062">
    <property type="entry name" value="Class_I_gatase-like"/>
</dbReference>
<keyword evidence="3" id="KW-0378">Hydrolase</keyword>
<name>A0A1C3ER56_9GAMM</name>
<dbReference type="STRING" id="1080227.A8L45_03675"/>
<dbReference type="CDD" id="cd03129">
    <property type="entry name" value="GAT1_Peptidase_E_like"/>
    <property type="match status" value="1"/>
</dbReference>
<dbReference type="EMBL" id="LYBM01000003">
    <property type="protein sequence ID" value="ODA35717.1"/>
    <property type="molecule type" value="Genomic_DNA"/>
</dbReference>
<dbReference type="InterPro" id="IPR005320">
    <property type="entry name" value="Peptidase_S51"/>
</dbReference>
<dbReference type="SUPFAM" id="SSF52317">
    <property type="entry name" value="Class I glutamine amidotransferase-like"/>
    <property type="match status" value="1"/>
</dbReference>
<dbReference type="GO" id="GO:0006508">
    <property type="term" value="P:proteolysis"/>
    <property type="evidence" value="ECO:0007669"/>
    <property type="project" value="UniProtKB-KW"/>
</dbReference>
<dbReference type="AlphaFoldDB" id="A0A1C3ER56"/>